<keyword evidence="1" id="KW-0472">Membrane</keyword>
<sequence length="178" mass="20737">MIPLLYSGVYYTWFFNPYIGYRKDPEKNYISIIHLVWNGNIAFGIPIFYIIFATLFIAKSCQVKGTKNTSKKQKMMLLQVFTISMMNFFACSISVYMMYTLPRKFWMHLEYYAWLNIHGTPPVIYLLFNSTIRQDTAKMLKALTGRANKSIIKQLAANDHRMKKVNVHTTLSSNTAKS</sequence>
<organism evidence="2 3">
    <name type="scientific">Ditylenchus dipsaci</name>
    <dbReference type="NCBI Taxonomy" id="166011"/>
    <lineage>
        <taxon>Eukaryota</taxon>
        <taxon>Metazoa</taxon>
        <taxon>Ecdysozoa</taxon>
        <taxon>Nematoda</taxon>
        <taxon>Chromadorea</taxon>
        <taxon>Rhabditida</taxon>
        <taxon>Tylenchina</taxon>
        <taxon>Tylenchomorpha</taxon>
        <taxon>Sphaerularioidea</taxon>
        <taxon>Anguinidae</taxon>
        <taxon>Anguininae</taxon>
        <taxon>Ditylenchus</taxon>
    </lineage>
</organism>
<dbReference type="InterPro" id="IPR019425">
    <property type="entry name" value="7TM_GPCR_serpentine_rcpt_Srt"/>
</dbReference>
<evidence type="ECO:0000313" key="3">
    <source>
        <dbReference type="WBParaSite" id="jg19630"/>
    </source>
</evidence>
<protein>
    <submittedName>
        <fullName evidence="3">Serpentine receptor class gamma</fullName>
    </submittedName>
</protein>
<feature type="transmembrane region" description="Helical" evidence="1">
    <location>
        <begin position="111"/>
        <end position="128"/>
    </location>
</feature>
<feature type="transmembrane region" description="Helical" evidence="1">
    <location>
        <begin position="35"/>
        <end position="57"/>
    </location>
</feature>
<keyword evidence="1" id="KW-1133">Transmembrane helix</keyword>
<dbReference type="Pfam" id="PF10321">
    <property type="entry name" value="7TM_GPCR_Srt"/>
    <property type="match status" value="1"/>
</dbReference>
<dbReference type="Proteomes" id="UP000887574">
    <property type="component" value="Unplaced"/>
</dbReference>
<evidence type="ECO:0000313" key="2">
    <source>
        <dbReference type="Proteomes" id="UP000887574"/>
    </source>
</evidence>
<keyword evidence="2" id="KW-1185">Reference proteome</keyword>
<keyword evidence="1" id="KW-0812">Transmembrane</keyword>
<name>A0A915DGI4_9BILA</name>
<dbReference type="PANTHER" id="PTHR23021">
    <property type="entry name" value="SERPENTINE RECEPTOR, CLASS T"/>
    <property type="match status" value="1"/>
</dbReference>
<accession>A0A915DGI4</accession>
<proteinExistence type="predicted"/>
<evidence type="ECO:0000256" key="1">
    <source>
        <dbReference type="SAM" id="Phobius"/>
    </source>
</evidence>
<dbReference type="AlphaFoldDB" id="A0A915DGI4"/>
<dbReference type="PANTHER" id="PTHR23021:SF11">
    <property type="entry name" value="SERPENTINE RECEPTOR, CLASS T"/>
    <property type="match status" value="1"/>
</dbReference>
<reference evidence="3" key="1">
    <citation type="submission" date="2022-11" db="UniProtKB">
        <authorList>
            <consortium name="WormBaseParasite"/>
        </authorList>
    </citation>
    <scope>IDENTIFICATION</scope>
</reference>
<dbReference type="SUPFAM" id="SSF81321">
    <property type="entry name" value="Family A G protein-coupled receptor-like"/>
    <property type="match status" value="1"/>
</dbReference>
<dbReference type="WBParaSite" id="jg19630">
    <property type="protein sequence ID" value="jg19630"/>
    <property type="gene ID" value="jg19630"/>
</dbReference>
<feature type="transmembrane region" description="Helical" evidence="1">
    <location>
        <begin position="77"/>
        <end position="99"/>
    </location>
</feature>
<dbReference type="Gene3D" id="1.20.1070.10">
    <property type="entry name" value="Rhodopsin 7-helix transmembrane proteins"/>
    <property type="match status" value="1"/>
</dbReference>